<accession>A0A8X7BBX4</accession>
<keyword evidence="3" id="KW-1185">Reference proteome</keyword>
<sequence length="231" mass="25303">MRSILVIAITFLLIMDVFSQQLEAMIAGKALHVFARVKVKAKDKKKVLYGAGAVVKTGKGVVEGVIGKPLKVIGIVLGPLGKPLKLAGTVLKAKSVADKRSAFDQVSEYHRGRIVAYRDCGLSFREISSRVGRNQTVMRICDCLMQEGMTDRRGRSHPPQCTISPEWSVRKTSIVWSTLDKEPDISAANSAMKEECGWQNGMKLSLLTSHASDCNTMMVEFESGNTVERGC</sequence>
<comment type="caution">
    <text evidence="2">The sequence shown here is derived from an EMBL/GenBank/DDBJ whole genome shotgun (WGS) entry which is preliminary data.</text>
</comment>
<dbReference type="AlphaFoldDB" id="A0A8X7BBX4"/>
<evidence type="ECO:0000313" key="3">
    <source>
        <dbReference type="Proteomes" id="UP000887159"/>
    </source>
</evidence>
<keyword evidence="1" id="KW-0732">Signal</keyword>
<proteinExistence type="predicted"/>
<dbReference type="Proteomes" id="UP000887159">
    <property type="component" value="Unassembled WGS sequence"/>
</dbReference>
<feature type="signal peptide" evidence="1">
    <location>
        <begin position="1"/>
        <end position="19"/>
    </location>
</feature>
<dbReference type="EMBL" id="BMAU01021374">
    <property type="protein sequence ID" value="GFY26088.1"/>
    <property type="molecule type" value="Genomic_DNA"/>
</dbReference>
<organism evidence="2 3">
    <name type="scientific">Trichonephila clavipes</name>
    <name type="common">Golden silk orbweaver</name>
    <name type="synonym">Nephila clavipes</name>
    <dbReference type="NCBI Taxonomy" id="2585209"/>
    <lineage>
        <taxon>Eukaryota</taxon>
        <taxon>Metazoa</taxon>
        <taxon>Ecdysozoa</taxon>
        <taxon>Arthropoda</taxon>
        <taxon>Chelicerata</taxon>
        <taxon>Arachnida</taxon>
        <taxon>Araneae</taxon>
        <taxon>Araneomorphae</taxon>
        <taxon>Entelegynae</taxon>
        <taxon>Araneoidea</taxon>
        <taxon>Nephilidae</taxon>
        <taxon>Trichonephila</taxon>
    </lineage>
</organism>
<protein>
    <submittedName>
        <fullName evidence="2">Uncharacterized protein</fullName>
    </submittedName>
</protein>
<evidence type="ECO:0000256" key="1">
    <source>
        <dbReference type="SAM" id="SignalP"/>
    </source>
</evidence>
<gene>
    <name evidence="2" type="primary">NCL1_40481</name>
    <name evidence="2" type="ORF">TNCV_354051</name>
</gene>
<name>A0A8X7BBX4_TRICX</name>
<feature type="chain" id="PRO_5036470310" evidence="1">
    <location>
        <begin position="20"/>
        <end position="231"/>
    </location>
</feature>
<evidence type="ECO:0000313" key="2">
    <source>
        <dbReference type="EMBL" id="GFY26088.1"/>
    </source>
</evidence>
<reference evidence="2" key="1">
    <citation type="submission" date="2020-08" db="EMBL/GenBank/DDBJ databases">
        <title>Multicomponent nature underlies the extraordinary mechanical properties of spider dragline silk.</title>
        <authorList>
            <person name="Kono N."/>
            <person name="Nakamura H."/>
            <person name="Mori M."/>
            <person name="Yoshida Y."/>
            <person name="Ohtoshi R."/>
            <person name="Malay A.D."/>
            <person name="Moran D.A.P."/>
            <person name="Tomita M."/>
            <person name="Numata K."/>
            <person name="Arakawa K."/>
        </authorList>
    </citation>
    <scope>NUCLEOTIDE SEQUENCE</scope>
</reference>